<dbReference type="Pfam" id="PF01546">
    <property type="entry name" value="Peptidase_M20"/>
    <property type="match status" value="1"/>
</dbReference>
<gene>
    <name evidence="2" type="primary">yxeP_3</name>
    <name evidence="2" type="ORF">A8U91_03734</name>
</gene>
<reference evidence="2 3" key="1">
    <citation type="submission" date="2016-06" db="EMBL/GenBank/DDBJ databases">
        <title>Genome sequence of halotolerant plant growth promoting strain of Halomonas elongata HEK1 isolated from salterns of Rann of Kutch, Gujarat, India.</title>
        <authorList>
            <person name="Gaba S."/>
            <person name="Singh R.N."/>
            <person name="Abrol S."/>
            <person name="Kaushik R."/>
            <person name="Saxena A.K."/>
        </authorList>
    </citation>
    <scope>NUCLEOTIDE SEQUENCE [LARGE SCALE GENOMIC DNA]</scope>
    <source>
        <strain evidence="2 3">HEK1</strain>
    </source>
</reference>
<dbReference type="PANTHER" id="PTHR11014">
    <property type="entry name" value="PEPTIDASE M20 FAMILY MEMBER"/>
    <property type="match status" value="1"/>
</dbReference>
<evidence type="ECO:0000313" key="3">
    <source>
        <dbReference type="Proteomes" id="UP000092504"/>
    </source>
</evidence>
<name>A0A1B8NXD6_HALEL</name>
<dbReference type="NCBIfam" id="TIGR01891">
    <property type="entry name" value="amidohydrolases"/>
    <property type="match status" value="1"/>
</dbReference>
<proteinExistence type="predicted"/>
<dbReference type="InterPro" id="IPR002933">
    <property type="entry name" value="Peptidase_M20"/>
</dbReference>
<dbReference type="GO" id="GO:0016787">
    <property type="term" value="F:hydrolase activity"/>
    <property type="evidence" value="ECO:0007669"/>
    <property type="project" value="UniProtKB-KW"/>
</dbReference>
<comment type="caution">
    <text evidence="2">The sequence shown here is derived from an EMBL/GenBank/DDBJ whole genome shotgun (WGS) entry which is preliminary data.</text>
</comment>
<dbReference type="EC" id="3.-.-.-" evidence="2"/>
<evidence type="ECO:0000256" key="1">
    <source>
        <dbReference type="ARBA" id="ARBA00022801"/>
    </source>
</evidence>
<dbReference type="Proteomes" id="UP000092504">
    <property type="component" value="Unassembled WGS sequence"/>
</dbReference>
<dbReference type="SUPFAM" id="SSF53187">
    <property type="entry name" value="Zn-dependent exopeptidases"/>
    <property type="match status" value="1"/>
</dbReference>
<dbReference type="Gene3D" id="3.40.630.10">
    <property type="entry name" value="Zn peptidases"/>
    <property type="match status" value="1"/>
</dbReference>
<dbReference type="PANTHER" id="PTHR11014:SF63">
    <property type="entry name" value="METALLOPEPTIDASE, PUTATIVE (AFU_ORTHOLOGUE AFUA_6G09600)-RELATED"/>
    <property type="match status" value="1"/>
</dbReference>
<protein>
    <submittedName>
        <fullName evidence="2">Putative hydrolase YxeP</fullName>
        <ecNumber evidence="2">3.-.-.-</ecNumber>
    </submittedName>
</protein>
<dbReference type="EMBL" id="MAJD01000002">
    <property type="protein sequence ID" value="OBX34676.1"/>
    <property type="molecule type" value="Genomic_DNA"/>
</dbReference>
<dbReference type="PATRIC" id="fig|2746.7.peg.3842"/>
<sequence>MFDDVQLRRAVALRRDLHQHPELKFEEHRTAGKVAEGLRDLGYAVREGIARTGVLAELDTGRPGPVIALRADMDALPIEEANDLAHRSAHAGRMHACGHDGHTAALMLAAETIMQCREHLSGHLKLIFQPAEEGGNGAERMIQEGVLDAPRVEAIFGYHNRPGFESGMLFVKPGSAMGGTILIGSSFRAGVAMPPCRIWRWIQSMSGPASFSSCRG</sequence>
<dbReference type="AlphaFoldDB" id="A0A1B8NXD6"/>
<evidence type="ECO:0000313" key="2">
    <source>
        <dbReference type="EMBL" id="OBX34676.1"/>
    </source>
</evidence>
<keyword evidence="1 2" id="KW-0378">Hydrolase</keyword>
<accession>A0A1B8NXD6</accession>
<dbReference type="InterPro" id="IPR017439">
    <property type="entry name" value="Amidohydrolase"/>
</dbReference>
<organism evidence="2 3">
    <name type="scientific">Halomonas elongata</name>
    <dbReference type="NCBI Taxonomy" id="2746"/>
    <lineage>
        <taxon>Bacteria</taxon>
        <taxon>Pseudomonadati</taxon>
        <taxon>Pseudomonadota</taxon>
        <taxon>Gammaproteobacteria</taxon>
        <taxon>Oceanospirillales</taxon>
        <taxon>Halomonadaceae</taxon>
        <taxon>Halomonas</taxon>
    </lineage>
</organism>